<reference evidence="2" key="1">
    <citation type="submission" date="2014-11" db="EMBL/GenBank/DDBJ databases">
        <authorList>
            <person name="Amaro Gonzalez C."/>
        </authorList>
    </citation>
    <scope>NUCLEOTIDE SEQUENCE</scope>
</reference>
<evidence type="ECO:0000256" key="1">
    <source>
        <dbReference type="SAM" id="MobiDB-lite"/>
    </source>
</evidence>
<accession>A0A0E9SGQ8</accession>
<feature type="compositionally biased region" description="Polar residues" evidence="1">
    <location>
        <begin position="20"/>
        <end position="30"/>
    </location>
</feature>
<dbReference type="AlphaFoldDB" id="A0A0E9SGQ8"/>
<name>A0A0E9SGQ8_ANGAN</name>
<reference evidence="2" key="2">
    <citation type="journal article" date="2015" name="Fish Shellfish Immunol.">
        <title>Early steps in the European eel (Anguilla anguilla)-Vibrio vulnificus interaction in the gills: Role of the RtxA13 toxin.</title>
        <authorList>
            <person name="Callol A."/>
            <person name="Pajuelo D."/>
            <person name="Ebbesson L."/>
            <person name="Teles M."/>
            <person name="MacKenzie S."/>
            <person name="Amaro C."/>
        </authorList>
    </citation>
    <scope>NUCLEOTIDE SEQUENCE</scope>
</reference>
<feature type="region of interest" description="Disordered" evidence="1">
    <location>
        <begin position="1"/>
        <end position="30"/>
    </location>
</feature>
<organism evidence="2">
    <name type="scientific">Anguilla anguilla</name>
    <name type="common">European freshwater eel</name>
    <name type="synonym">Muraena anguilla</name>
    <dbReference type="NCBI Taxonomy" id="7936"/>
    <lineage>
        <taxon>Eukaryota</taxon>
        <taxon>Metazoa</taxon>
        <taxon>Chordata</taxon>
        <taxon>Craniata</taxon>
        <taxon>Vertebrata</taxon>
        <taxon>Euteleostomi</taxon>
        <taxon>Actinopterygii</taxon>
        <taxon>Neopterygii</taxon>
        <taxon>Teleostei</taxon>
        <taxon>Anguilliformes</taxon>
        <taxon>Anguillidae</taxon>
        <taxon>Anguilla</taxon>
    </lineage>
</organism>
<protein>
    <submittedName>
        <fullName evidence="2">Uncharacterized protein</fullName>
    </submittedName>
</protein>
<dbReference type="EMBL" id="GBXM01068879">
    <property type="protein sequence ID" value="JAH39698.1"/>
    <property type="molecule type" value="Transcribed_RNA"/>
</dbReference>
<sequence>MVTDTHAHTHKQTHVHATICSANYSSNLND</sequence>
<evidence type="ECO:0000313" key="2">
    <source>
        <dbReference type="EMBL" id="JAH39698.1"/>
    </source>
</evidence>
<proteinExistence type="predicted"/>